<sequence length="129" mass="14279">MGGTKPYRCALDRCGKGWKSINGLQYHLQVSKAHFSQALLDRYSLPQKQKQEQSKNSSSASGNDAAGEDQGTKRKKHPCPHDGCPNIYRQKSGLRYHLSHGHQSTHPVQLQVIPPALAQKMNERTCASG</sequence>
<reference evidence="1" key="1">
    <citation type="submission" date="2019-10" db="EMBL/GenBank/DDBJ databases">
        <authorList>
            <consortium name="DOE Joint Genome Institute"/>
            <person name="Kuo A."/>
            <person name="Miyauchi S."/>
            <person name="Kiss E."/>
            <person name="Drula E."/>
            <person name="Kohler A."/>
            <person name="Sanchez-Garcia M."/>
            <person name="Andreopoulos B."/>
            <person name="Barry K.W."/>
            <person name="Bonito G."/>
            <person name="Buee M."/>
            <person name="Carver A."/>
            <person name="Chen C."/>
            <person name="Cichocki N."/>
            <person name="Clum A."/>
            <person name="Culley D."/>
            <person name="Crous P.W."/>
            <person name="Fauchery L."/>
            <person name="Girlanda M."/>
            <person name="Hayes R."/>
            <person name="Keri Z."/>
            <person name="Labutti K."/>
            <person name="Lipzen A."/>
            <person name="Lombard V."/>
            <person name="Magnuson J."/>
            <person name="Maillard F."/>
            <person name="Morin E."/>
            <person name="Murat C."/>
            <person name="Nolan M."/>
            <person name="Ohm R."/>
            <person name="Pangilinan J."/>
            <person name="Pereira M."/>
            <person name="Perotto S."/>
            <person name="Peter M."/>
            <person name="Riley R."/>
            <person name="Sitrit Y."/>
            <person name="Stielow B."/>
            <person name="Szollosi G."/>
            <person name="Zifcakova L."/>
            <person name="Stursova M."/>
            <person name="Spatafora J.W."/>
            <person name="Tedersoo L."/>
            <person name="Vaario L.-M."/>
            <person name="Yamada A."/>
            <person name="Yan M."/>
            <person name="Wang P."/>
            <person name="Xu J."/>
            <person name="Bruns T."/>
            <person name="Baldrian P."/>
            <person name="Vilgalys R."/>
            <person name="Henrissat B."/>
            <person name="Grigoriev I.V."/>
            <person name="Hibbett D."/>
            <person name="Nagy L.G."/>
            <person name="Martin F.M."/>
        </authorList>
    </citation>
    <scope>NUCLEOTIDE SEQUENCE</scope>
    <source>
        <strain evidence="1">P2</strain>
    </source>
</reference>
<accession>A0ACB6ZMP0</accession>
<comment type="caution">
    <text evidence="1">The sequence shown here is derived from an EMBL/GenBank/DDBJ whole genome shotgun (WGS) entry which is preliminary data.</text>
</comment>
<dbReference type="Proteomes" id="UP000886501">
    <property type="component" value="Unassembled WGS sequence"/>
</dbReference>
<evidence type="ECO:0000313" key="2">
    <source>
        <dbReference type="Proteomes" id="UP000886501"/>
    </source>
</evidence>
<name>A0ACB6ZMP0_THEGA</name>
<keyword evidence="2" id="KW-1185">Reference proteome</keyword>
<dbReference type="EMBL" id="MU117982">
    <property type="protein sequence ID" value="KAF9650703.1"/>
    <property type="molecule type" value="Genomic_DNA"/>
</dbReference>
<protein>
    <submittedName>
        <fullName evidence="1">Uncharacterized protein</fullName>
    </submittedName>
</protein>
<evidence type="ECO:0000313" key="1">
    <source>
        <dbReference type="EMBL" id="KAF9650703.1"/>
    </source>
</evidence>
<organism evidence="1 2">
    <name type="scientific">Thelephora ganbajun</name>
    <name type="common">Ganba fungus</name>
    <dbReference type="NCBI Taxonomy" id="370292"/>
    <lineage>
        <taxon>Eukaryota</taxon>
        <taxon>Fungi</taxon>
        <taxon>Dikarya</taxon>
        <taxon>Basidiomycota</taxon>
        <taxon>Agaricomycotina</taxon>
        <taxon>Agaricomycetes</taxon>
        <taxon>Thelephorales</taxon>
        <taxon>Thelephoraceae</taxon>
        <taxon>Thelephora</taxon>
    </lineage>
</organism>
<reference evidence="1" key="2">
    <citation type="journal article" date="2020" name="Nat. Commun.">
        <title>Large-scale genome sequencing of mycorrhizal fungi provides insights into the early evolution of symbiotic traits.</title>
        <authorList>
            <person name="Miyauchi S."/>
            <person name="Kiss E."/>
            <person name="Kuo A."/>
            <person name="Drula E."/>
            <person name="Kohler A."/>
            <person name="Sanchez-Garcia M."/>
            <person name="Morin E."/>
            <person name="Andreopoulos B."/>
            <person name="Barry K.W."/>
            <person name="Bonito G."/>
            <person name="Buee M."/>
            <person name="Carver A."/>
            <person name="Chen C."/>
            <person name="Cichocki N."/>
            <person name="Clum A."/>
            <person name="Culley D."/>
            <person name="Crous P.W."/>
            <person name="Fauchery L."/>
            <person name="Girlanda M."/>
            <person name="Hayes R.D."/>
            <person name="Keri Z."/>
            <person name="LaButti K."/>
            <person name="Lipzen A."/>
            <person name="Lombard V."/>
            <person name="Magnuson J."/>
            <person name="Maillard F."/>
            <person name="Murat C."/>
            <person name="Nolan M."/>
            <person name="Ohm R.A."/>
            <person name="Pangilinan J."/>
            <person name="Pereira M.F."/>
            <person name="Perotto S."/>
            <person name="Peter M."/>
            <person name="Pfister S."/>
            <person name="Riley R."/>
            <person name="Sitrit Y."/>
            <person name="Stielow J.B."/>
            <person name="Szollosi G."/>
            <person name="Zifcakova L."/>
            <person name="Stursova M."/>
            <person name="Spatafora J.W."/>
            <person name="Tedersoo L."/>
            <person name="Vaario L.M."/>
            <person name="Yamada A."/>
            <person name="Yan M."/>
            <person name="Wang P."/>
            <person name="Xu J."/>
            <person name="Bruns T."/>
            <person name="Baldrian P."/>
            <person name="Vilgalys R."/>
            <person name="Dunand C."/>
            <person name="Henrissat B."/>
            <person name="Grigoriev I.V."/>
            <person name="Hibbett D."/>
            <person name="Nagy L.G."/>
            <person name="Martin F.M."/>
        </authorList>
    </citation>
    <scope>NUCLEOTIDE SEQUENCE</scope>
    <source>
        <strain evidence="1">P2</strain>
    </source>
</reference>
<proteinExistence type="predicted"/>
<gene>
    <name evidence="1" type="ORF">BDM02DRAFT_1294930</name>
</gene>